<accession>X1R379</accession>
<feature type="transmembrane region" description="Helical" evidence="1">
    <location>
        <begin position="37"/>
        <end position="54"/>
    </location>
</feature>
<organism evidence="2">
    <name type="scientific">marine sediment metagenome</name>
    <dbReference type="NCBI Taxonomy" id="412755"/>
    <lineage>
        <taxon>unclassified sequences</taxon>
        <taxon>metagenomes</taxon>
        <taxon>ecological metagenomes</taxon>
    </lineage>
</organism>
<dbReference type="EMBL" id="BARW01001598">
    <property type="protein sequence ID" value="GAI61521.1"/>
    <property type="molecule type" value="Genomic_DNA"/>
</dbReference>
<keyword evidence="1" id="KW-1133">Transmembrane helix</keyword>
<evidence type="ECO:0000256" key="1">
    <source>
        <dbReference type="SAM" id="Phobius"/>
    </source>
</evidence>
<protein>
    <submittedName>
        <fullName evidence="2">Uncharacterized protein</fullName>
    </submittedName>
</protein>
<gene>
    <name evidence="2" type="ORF">S12H4_04980</name>
</gene>
<sequence length="60" mass="6427">MKKIRNFSKRELSGLVGQWVGMIAVVIGIVIEIQLGAHLGFVLITAGALAYAVATKLVNF</sequence>
<keyword evidence="1" id="KW-0812">Transmembrane</keyword>
<comment type="caution">
    <text evidence="2">The sequence shown here is derived from an EMBL/GenBank/DDBJ whole genome shotgun (WGS) entry which is preliminary data.</text>
</comment>
<feature type="transmembrane region" description="Helical" evidence="1">
    <location>
        <begin position="12"/>
        <end position="31"/>
    </location>
</feature>
<evidence type="ECO:0000313" key="2">
    <source>
        <dbReference type="EMBL" id="GAI61521.1"/>
    </source>
</evidence>
<name>X1R379_9ZZZZ</name>
<dbReference type="AlphaFoldDB" id="X1R379"/>
<keyword evidence="1" id="KW-0472">Membrane</keyword>
<proteinExistence type="predicted"/>
<reference evidence="2" key="1">
    <citation type="journal article" date="2014" name="Front. Microbiol.">
        <title>High frequency of phylogenetically diverse reductive dehalogenase-homologous genes in deep subseafloor sedimentary metagenomes.</title>
        <authorList>
            <person name="Kawai M."/>
            <person name="Futagami T."/>
            <person name="Toyoda A."/>
            <person name="Takaki Y."/>
            <person name="Nishi S."/>
            <person name="Hori S."/>
            <person name="Arai W."/>
            <person name="Tsubouchi T."/>
            <person name="Morono Y."/>
            <person name="Uchiyama I."/>
            <person name="Ito T."/>
            <person name="Fujiyama A."/>
            <person name="Inagaki F."/>
            <person name="Takami H."/>
        </authorList>
    </citation>
    <scope>NUCLEOTIDE SEQUENCE</scope>
    <source>
        <strain evidence="2">Expedition CK06-06</strain>
    </source>
</reference>